<reference evidence="16 17" key="1">
    <citation type="submission" date="2024-06" db="EMBL/GenBank/DDBJ databases">
        <authorList>
            <person name="Li F."/>
        </authorList>
    </citation>
    <scope>NUCLEOTIDE SEQUENCE [LARGE SCALE GENOMIC DNA]</scope>
    <source>
        <strain evidence="16 17">GXAS 311</strain>
    </source>
</reference>
<dbReference type="RefSeq" id="WP_353895856.1">
    <property type="nucleotide sequence ID" value="NZ_JBEVCJ010000008.1"/>
</dbReference>
<evidence type="ECO:0000256" key="1">
    <source>
        <dbReference type="ARBA" id="ARBA00000085"/>
    </source>
</evidence>
<name>A0ABV2BTM3_9GAMM</name>
<dbReference type="InterPro" id="IPR003661">
    <property type="entry name" value="HisK_dim/P_dom"/>
</dbReference>
<dbReference type="CDD" id="cd00082">
    <property type="entry name" value="HisKA"/>
    <property type="match status" value="1"/>
</dbReference>
<keyword evidence="10" id="KW-0902">Two-component regulatory system</keyword>
<evidence type="ECO:0000256" key="2">
    <source>
        <dbReference type="ARBA" id="ARBA00004651"/>
    </source>
</evidence>
<feature type="transmembrane region" description="Helical" evidence="12">
    <location>
        <begin position="164"/>
        <end position="186"/>
    </location>
</feature>
<evidence type="ECO:0000259" key="15">
    <source>
        <dbReference type="PROSITE" id="PS50839"/>
    </source>
</evidence>
<evidence type="ECO:0000256" key="9">
    <source>
        <dbReference type="ARBA" id="ARBA00022989"/>
    </source>
</evidence>
<dbReference type="Pfam" id="PF13426">
    <property type="entry name" value="PAS_9"/>
    <property type="match status" value="1"/>
</dbReference>
<feature type="transmembrane region" description="Helical" evidence="12">
    <location>
        <begin position="12"/>
        <end position="34"/>
    </location>
</feature>
<comment type="caution">
    <text evidence="16">The sequence shown here is derived from an EMBL/GenBank/DDBJ whole genome shotgun (WGS) entry which is preliminary data.</text>
</comment>
<evidence type="ECO:0000256" key="10">
    <source>
        <dbReference type="ARBA" id="ARBA00023012"/>
    </source>
</evidence>
<dbReference type="InterPro" id="IPR036097">
    <property type="entry name" value="HisK_dim/P_sf"/>
</dbReference>
<dbReference type="PANTHER" id="PTHR43711:SF30">
    <property type="entry name" value="HISTIDINE KINASE"/>
    <property type="match status" value="1"/>
</dbReference>
<evidence type="ECO:0000256" key="7">
    <source>
        <dbReference type="ARBA" id="ARBA00022692"/>
    </source>
</evidence>
<gene>
    <name evidence="16" type="ORF">ABVT43_09065</name>
</gene>
<dbReference type="PROSITE" id="PS50839">
    <property type="entry name" value="CHASE"/>
    <property type="match status" value="1"/>
</dbReference>
<feature type="domain" description="PAS" evidence="14">
    <location>
        <begin position="531"/>
        <end position="605"/>
    </location>
</feature>
<feature type="transmembrane region" description="Helical" evidence="12">
    <location>
        <begin position="62"/>
        <end position="79"/>
    </location>
</feature>
<keyword evidence="7 12" id="KW-0812">Transmembrane</keyword>
<evidence type="ECO:0000259" key="14">
    <source>
        <dbReference type="PROSITE" id="PS50112"/>
    </source>
</evidence>
<evidence type="ECO:0000256" key="4">
    <source>
        <dbReference type="ARBA" id="ARBA00022475"/>
    </source>
</evidence>
<keyword evidence="9 12" id="KW-1133">Transmembrane helix</keyword>
<keyword evidence="11 12" id="KW-0472">Membrane</keyword>
<keyword evidence="17" id="KW-1185">Reference proteome</keyword>
<dbReference type="Pfam" id="PF00512">
    <property type="entry name" value="HisKA"/>
    <property type="match status" value="1"/>
</dbReference>
<comment type="subcellular location">
    <subcellularLocation>
        <location evidence="2">Cell membrane</location>
        <topology evidence="2">Multi-pass membrane protein</topology>
    </subcellularLocation>
</comment>
<dbReference type="SUPFAM" id="SSF55874">
    <property type="entry name" value="ATPase domain of HSP90 chaperone/DNA topoisomerase II/histidine kinase"/>
    <property type="match status" value="1"/>
</dbReference>
<feature type="transmembrane region" description="Helical" evidence="12">
    <location>
        <begin position="40"/>
        <end position="57"/>
    </location>
</feature>
<dbReference type="InterPro" id="IPR050736">
    <property type="entry name" value="Sensor_HK_Regulatory"/>
</dbReference>
<dbReference type="PRINTS" id="PR00344">
    <property type="entry name" value="BCTRLSENSOR"/>
</dbReference>
<evidence type="ECO:0000313" key="16">
    <source>
        <dbReference type="EMBL" id="MET1255272.1"/>
    </source>
</evidence>
<dbReference type="InterPro" id="IPR006189">
    <property type="entry name" value="CHASE_dom"/>
</dbReference>
<protein>
    <recommendedName>
        <fullName evidence="3">histidine kinase</fullName>
        <ecNumber evidence="3">2.7.13.3</ecNumber>
    </recommendedName>
</protein>
<evidence type="ECO:0000256" key="8">
    <source>
        <dbReference type="ARBA" id="ARBA00022777"/>
    </source>
</evidence>
<evidence type="ECO:0000256" key="12">
    <source>
        <dbReference type="SAM" id="Phobius"/>
    </source>
</evidence>
<dbReference type="SMART" id="SM00091">
    <property type="entry name" value="PAS"/>
    <property type="match status" value="1"/>
</dbReference>
<feature type="transmembrane region" description="Helical" evidence="12">
    <location>
        <begin position="125"/>
        <end position="144"/>
    </location>
</feature>
<organism evidence="16 17">
    <name type="scientific">Aliikangiella maris</name>
    <dbReference type="NCBI Taxonomy" id="3162458"/>
    <lineage>
        <taxon>Bacteria</taxon>
        <taxon>Pseudomonadati</taxon>
        <taxon>Pseudomonadota</taxon>
        <taxon>Gammaproteobacteria</taxon>
        <taxon>Oceanospirillales</taxon>
        <taxon>Pleioneaceae</taxon>
        <taxon>Aliikangiella</taxon>
    </lineage>
</organism>
<dbReference type="InterPro" id="IPR007895">
    <property type="entry name" value="MASE1"/>
</dbReference>
<dbReference type="SMART" id="SM01079">
    <property type="entry name" value="CHASE"/>
    <property type="match status" value="1"/>
</dbReference>
<dbReference type="InterPro" id="IPR036890">
    <property type="entry name" value="HATPase_C_sf"/>
</dbReference>
<proteinExistence type="predicted"/>
<dbReference type="InterPro" id="IPR000014">
    <property type="entry name" value="PAS"/>
</dbReference>
<dbReference type="PROSITE" id="PS50109">
    <property type="entry name" value="HIS_KIN"/>
    <property type="match status" value="1"/>
</dbReference>
<dbReference type="SUPFAM" id="SSF47384">
    <property type="entry name" value="Homodimeric domain of signal transducing histidine kinase"/>
    <property type="match status" value="1"/>
</dbReference>
<dbReference type="InterPro" id="IPR003594">
    <property type="entry name" value="HATPase_dom"/>
</dbReference>
<dbReference type="NCBIfam" id="TIGR00229">
    <property type="entry name" value="sensory_box"/>
    <property type="match status" value="1"/>
</dbReference>
<dbReference type="Gene3D" id="3.30.565.10">
    <property type="entry name" value="Histidine kinase-like ATPase, C-terminal domain"/>
    <property type="match status" value="1"/>
</dbReference>
<dbReference type="EMBL" id="JBEVCJ010000008">
    <property type="protein sequence ID" value="MET1255272.1"/>
    <property type="molecule type" value="Genomic_DNA"/>
</dbReference>
<dbReference type="Pfam" id="PF02518">
    <property type="entry name" value="HATPase_c"/>
    <property type="match status" value="1"/>
</dbReference>
<keyword evidence="6" id="KW-0808">Transferase</keyword>
<dbReference type="Gene3D" id="3.30.450.20">
    <property type="entry name" value="PAS domain"/>
    <property type="match status" value="1"/>
</dbReference>
<dbReference type="SUPFAM" id="SSF55785">
    <property type="entry name" value="PYP-like sensor domain (PAS domain)"/>
    <property type="match status" value="1"/>
</dbReference>
<dbReference type="Gene3D" id="1.10.287.130">
    <property type="match status" value="1"/>
</dbReference>
<keyword evidence="8" id="KW-0418">Kinase</keyword>
<sequence>MNSHAVITTRFSTTAIILVLSLGYAIIGRLALLLAIPPGYATAIFPPAGIALAALLLWGNRVWAGIFLGSLTLNLWIGLEQAPLSLPSFAVSVCAATGAVMQALVGSWLIRRFVGEVYPLAKEQAIFLTLVIGGPIACLINASFGTTGLWLSGIIPTAHFAFSWFIWWVGDAIGVLITLPIIFIFFSQPRQLWWKRRYSLGVPMVIMVTVILFLFILLSRIEQAQARLEFREVAQAASEKLSVQFSRYLEVVESIERFFVSSVEVTQDEFRSFVANSLVTKAGFQGLGWNPIVTLENRDQFVADVRASGLADFNIMQRDSGGNLVVADAREAYVVVRYLEPFLGNQKAFGFDVASNPKRKVALEKARDTGKPVATEKIILVQENEEQAGFLLFYPVYKGIQLSVEDRRKNIVGFAVGVFKVSNIVEQVISSELRENFILRIYDRHTKPAQQFYGPPDAEQDSPLKWENNIKIGGREWYLKFEPSAKYLTTHQTWRSWSILAVGLFISSVFGGFLLAMTGRSYQTEKIVERRTAELRGILSTVLETIITTDEEGNIESINAAGEVLFGYRFEHVIGKSIILIIPDFFSQDSENIHASPLGRITESRRDLTAISYSQKEIPIELAVSRLVLEDKTLYTLVIHDLTERTKINRMKDEFISTVSHELRTPLTSIKGTLGLVTGGILGEVSEKIENVLKIAYQNSERLESLINELLDINKIHSTDLSLSLELIDLNDLVNKSISANQGFADKYEVLFQWQYLPDNRIIVKGDEMRLNQVLSNLFSNAIKYSPQKASVIVALEKINDKVRVSITDQGPGIPLEFQSRVFDKFTQADSSDTRRVGGTGLGLAITKTIVEKHNGKIGFVSKPGKGATFYFELNICKDFD</sequence>
<accession>A0ABV2BTM3</accession>
<dbReference type="PANTHER" id="PTHR43711">
    <property type="entry name" value="TWO-COMPONENT HISTIDINE KINASE"/>
    <property type="match status" value="1"/>
</dbReference>
<dbReference type="Pfam" id="PF03924">
    <property type="entry name" value="CHASE"/>
    <property type="match status" value="1"/>
</dbReference>
<feature type="domain" description="CHASE" evidence="15">
    <location>
        <begin position="261"/>
        <end position="480"/>
    </location>
</feature>
<keyword evidence="5" id="KW-0597">Phosphoprotein</keyword>
<dbReference type="Proteomes" id="UP001548189">
    <property type="component" value="Unassembled WGS sequence"/>
</dbReference>
<dbReference type="InterPro" id="IPR042240">
    <property type="entry name" value="CHASE_sf"/>
</dbReference>
<evidence type="ECO:0000256" key="11">
    <source>
        <dbReference type="ARBA" id="ARBA00023136"/>
    </source>
</evidence>
<dbReference type="SMART" id="SM00387">
    <property type="entry name" value="HATPase_c"/>
    <property type="match status" value="1"/>
</dbReference>
<comment type="catalytic activity">
    <reaction evidence="1">
        <text>ATP + protein L-histidine = ADP + protein N-phospho-L-histidine.</text>
        <dbReference type="EC" id="2.7.13.3"/>
    </reaction>
</comment>
<dbReference type="InterPro" id="IPR005467">
    <property type="entry name" value="His_kinase_dom"/>
</dbReference>
<dbReference type="Gene3D" id="3.30.450.350">
    <property type="entry name" value="CHASE domain"/>
    <property type="match status" value="1"/>
</dbReference>
<keyword evidence="4" id="KW-1003">Cell membrane</keyword>
<evidence type="ECO:0000256" key="5">
    <source>
        <dbReference type="ARBA" id="ARBA00022553"/>
    </source>
</evidence>
<dbReference type="InterPro" id="IPR035965">
    <property type="entry name" value="PAS-like_dom_sf"/>
</dbReference>
<evidence type="ECO:0000256" key="3">
    <source>
        <dbReference type="ARBA" id="ARBA00012438"/>
    </source>
</evidence>
<evidence type="ECO:0000259" key="13">
    <source>
        <dbReference type="PROSITE" id="PS50109"/>
    </source>
</evidence>
<dbReference type="InterPro" id="IPR004358">
    <property type="entry name" value="Sig_transdc_His_kin-like_C"/>
</dbReference>
<dbReference type="EC" id="2.7.13.3" evidence="3"/>
<dbReference type="SMART" id="SM00388">
    <property type="entry name" value="HisKA"/>
    <property type="match status" value="1"/>
</dbReference>
<dbReference type="CDD" id="cd00130">
    <property type="entry name" value="PAS"/>
    <property type="match status" value="1"/>
</dbReference>
<feature type="domain" description="Histidine kinase" evidence="13">
    <location>
        <begin position="658"/>
        <end position="878"/>
    </location>
</feature>
<feature type="transmembrane region" description="Helical" evidence="12">
    <location>
        <begin position="198"/>
        <end position="218"/>
    </location>
</feature>
<dbReference type="CDD" id="cd16922">
    <property type="entry name" value="HATPase_EvgS-ArcB-TorS-like"/>
    <property type="match status" value="1"/>
</dbReference>
<dbReference type="Pfam" id="PF05231">
    <property type="entry name" value="MASE1"/>
    <property type="match status" value="1"/>
</dbReference>
<evidence type="ECO:0000313" key="17">
    <source>
        <dbReference type="Proteomes" id="UP001548189"/>
    </source>
</evidence>
<evidence type="ECO:0000256" key="6">
    <source>
        <dbReference type="ARBA" id="ARBA00022679"/>
    </source>
</evidence>
<feature type="transmembrane region" description="Helical" evidence="12">
    <location>
        <begin position="85"/>
        <end position="105"/>
    </location>
</feature>
<dbReference type="PROSITE" id="PS50112">
    <property type="entry name" value="PAS"/>
    <property type="match status" value="1"/>
</dbReference>